<dbReference type="Proteomes" id="UP000616885">
    <property type="component" value="Unassembled WGS sequence"/>
</dbReference>
<comment type="cofactor">
    <cofactor evidence="5">
        <name>Zn(2+)</name>
        <dbReference type="ChEBI" id="CHEBI:29105"/>
    </cofactor>
</comment>
<protein>
    <recommendedName>
        <fullName evidence="5">Dipeptidase</fullName>
        <ecNumber evidence="5">3.4.13.19</ecNumber>
    </recommendedName>
</protein>
<dbReference type="AlphaFoldDB" id="A0A8H7K3N9"/>
<dbReference type="PANTHER" id="PTHR10443:SF12">
    <property type="entry name" value="DIPEPTIDASE"/>
    <property type="match status" value="1"/>
</dbReference>
<keyword evidence="1 4" id="KW-0479">Metal-binding</keyword>
<dbReference type="InterPro" id="IPR001128">
    <property type="entry name" value="Cyt_P450"/>
</dbReference>
<dbReference type="GO" id="GO:0020037">
    <property type="term" value="F:heme binding"/>
    <property type="evidence" value="ECO:0007669"/>
    <property type="project" value="InterPro"/>
</dbReference>
<reference evidence="8" key="1">
    <citation type="submission" date="2020-10" db="EMBL/GenBank/DDBJ databases">
        <title>High-Quality Genome Resource of Clonostachys rosea strain S41 by Oxford Nanopore Long-Read Sequencing.</title>
        <authorList>
            <person name="Wang H."/>
        </authorList>
    </citation>
    <scope>NUCLEOTIDE SEQUENCE</scope>
    <source>
        <strain evidence="8">S41</strain>
    </source>
</reference>
<feature type="transmembrane region" description="Helical" evidence="7">
    <location>
        <begin position="40"/>
        <end position="62"/>
    </location>
</feature>
<dbReference type="GO" id="GO:0005506">
    <property type="term" value="F:iron ion binding"/>
    <property type="evidence" value="ECO:0007669"/>
    <property type="project" value="InterPro"/>
</dbReference>
<evidence type="ECO:0000256" key="4">
    <source>
        <dbReference type="PIRSR" id="PIRSR602401-1"/>
    </source>
</evidence>
<name>A0A8H7K3N9_BIOOC</name>
<comment type="similarity">
    <text evidence="5">Belongs to the metallo-dependent hydrolases superfamily. Peptidase M19 family.</text>
</comment>
<keyword evidence="4" id="KW-0349">Heme</keyword>
<evidence type="ECO:0000313" key="8">
    <source>
        <dbReference type="EMBL" id="KAF9742616.1"/>
    </source>
</evidence>
<evidence type="ECO:0000256" key="2">
    <source>
        <dbReference type="ARBA" id="ARBA00022997"/>
    </source>
</evidence>
<evidence type="ECO:0000256" key="5">
    <source>
        <dbReference type="RuleBase" id="RU341113"/>
    </source>
</evidence>
<dbReference type="PRINTS" id="PR00463">
    <property type="entry name" value="EP450I"/>
</dbReference>
<dbReference type="EMBL" id="JADCTT010000020">
    <property type="protein sequence ID" value="KAF9742616.1"/>
    <property type="molecule type" value="Genomic_DNA"/>
</dbReference>
<dbReference type="PROSITE" id="PS00086">
    <property type="entry name" value="CYTOCHROME_P450"/>
    <property type="match status" value="1"/>
</dbReference>
<dbReference type="Pfam" id="PF00067">
    <property type="entry name" value="p450"/>
    <property type="match status" value="1"/>
</dbReference>
<keyword evidence="2 5" id="KW-0224">Dipeptidase</keyword>
<dbReference type="Gene3D" id="1.10.630.10">
    <property type="entry name" value="Cytochrome P450"/>
    <property type="match status" value="1"/>
</dbReference>
<gene>
    <name evidence="8" type="ORF">IM811_009269</name>
</gene>
<feature type="binding site" description="axial binding residue" evidence="4">
    <location>
        <position position="862"/>
    </location>
    <ligand>
        <name>heme</name>
        <dbReference type="ChEBI" id="CHEBI:30413"/>
    </ligand>
    <ligandPart>
        <name>Fe</name>
        <dbReference type="ChEBI" id="CHEBI:18248"/>
    </ligandPart>
</feature>
<organism evidence="8 9">
    <name type="scientific">Bionectria ochroleuca</name>
    <name type="common">Gliocladium roseum</name>
    <dbReference type="NCBI Taxonomy" id="29856"/>
    <lineage>
        <taxon>Eukaryota</taxon>
        <taxon>Fungi</taxon>
        <taxon>Dikarya</taxon>
        <taxon>Ascomycota</taxon>
        <taxon>Pezizomycotina</taxon>
        <taxon>Sordariomycetes</taxon>
        <taxon>Hypocreomycetidae</taxon>
        <taxon>Hypocreales</taxon>
        <taxon>Bionectriaceae</taxon>
        <taxon>Clonostachys</taxon>
    </lineage>
</organism>
<keyword evidence="3 4" id="KW-0408">Iron</keyword>
<dbReference type="GO" id="GO:0016705">
    <property type="term" value="F:oxidoreductase activity, acting on paired donors, with incorporation or reduction of molecular oxygen"/>
    <property type="evidence" value="ECO:0007669"/>
    <property type="project" value="InterPro"/>
</dbReference>
<evidence type="ECO:0000256" key="7">
    <source>
        <dbReference type="SAM" id="Phobius"/>
    </source>
</evidence>
<proteinExistence type="inferred from homology"/>
<feature type="compositionally biased region" description="Low complexity" evidence="6">
    <location>
        <begin position="11"/>
        <end position="23"/>
    </location>
</feature>
<dbReference type="EC" id="3.4.13.19" evidence="5"/>
<keyword evidence="5" id="KW-0862">Zinc</keyword>
<dbReference type="InterPro" id="IPR036396">
    <property type="entry name" value="Cyt_P450_sf"/>
</dbReference>
<dbReference type="Pfam" id="PF01244">
    <property type="entry name" value="Peptidase_M19"/>
    <property type="match status" value="1"/>
</dbReference>
<keyword evidence="5" id="KW-0482">Metalloprotease</keyword>
<keyword evidence="5" id="KW-0645">Protease</keyword>
<comment type="caution">
    <text evidence="8">The sequence shown here is derived from an EMBL/GenBank/DDBJ whole genome shotgun (WGS) entry which is preliminary data.</text>
</comment>
<dbReference type="InterPro" id="IPR017972">
    <property type="entry name" value="Cyt_P450_CS"/>
</dbReference>
<dbReference type="GO" id="GO:0006508">
    <property type="term" value="P:proteolysis"/>
    <property type="evidence" value="ECO:0007669"/>
    <property type="project" value="UniProtKB-KW"/>
</dbReference>
<evidence type="ECO:0000256" key="1">
    <source>
        <dbReference type="ARBA" id="ARBA00022723"/>
    </source>
</evidence>
<sequence length="934" mass="104777">MSSTSQANGAQQDQTEGSQQEQSIIVHPQRRNGGFLSSSWARGSLLAAGLAVILSPITWIWFGASPVDPTNYAERTRRVLSTTPLIDGHNDLPWQLRIELHNRIYDGRVDLTKQLLGHTDIKRMRQGQVGGQFWSVYVDCDTQQKHFEDPSWVVRDTLEQIDVTRRFINEHPEHLQYCDTAACIRKAFRAGRIASMIGIEGGHQVGGSIATIRQMYELGARYITMTHNCDNSFGTSASTVAAGGKDDGLYSLGHNAIREMNRLGMMVDLSHVSHQFMRDALSIARAPVIFSHSGAYSVEPHLRHVPDDVLRSVKKNGGIVMAVFVNRFLNMKNPDLATIHDVVDHVFRIAEVCGWECDVSKFPALIELIMERGATDDQIRLIAGENLLRVWGEIEHRAKEIQATGEKPSEEEYAERNWHKGLKNSPWMLRESREKAVVNGAAENPHMFNVDRDGKHNPAVKQKRNQVPAETYRQWAVKYGPVFQIQLGNTTAVVVNSVEAAKKLFIGERHAWNSRPTFYVFHKKVSKTVTSIGTSPWDDSCKRRRKLAAGALNRPRVESYSPILNLESREFLRDVYLASEANDGAIDFRSPVRHFALNLSLTLNYGTRVSSVKSLSEDPLLAEIIYVESEISKLRDTSKNYTNYIPLLRYWEPIAGFFRLTANPKDHAGSIGRRRLEYNDVLLNRLKDEVERGVDRPCIQGAVLRDPESATLTREELISVSLSMMAGADSNQPTMAWAILLLAHRQDIQEKAYNAIKDAGILDLPSDNYASSKVEYIDALTKEISRFFVVLKLALPKATYSDATWGQATIPANTLVFLNSWACTRDTTAFREPDVFAPERWLPDAPDAAAHQYAFGIGGRMCVASLLAHKALYTVFLHLIAKFRILPADGETAEAIDPLAGLKGFTFVGTPRGFRARFVPRDGEKLKAWLDSQK</sequence>
<keyword evidence="7" id="KW-0472">Membrane</keyword>
<evidence type="ECO:0000313" key="9">
    <source>
        <dbReference type="Proteomes" id="UP000616885"/>
    </source>
</evidence>
<dbReference type="InterPro" id="IPR008257">
    <property type="entry name" value="Pept_M19"/>
</dbReference>
<keyword evidence="5" id="KW-0378">Hydrolase</keyword>
<dbReference type="GO" id="GO:0004497">
    <property type="term" value="F:monooxygenase activity"/>
    <property type="evidence" value="ECO:0007669"/>
    <property type="project" value="InterPro"/>
</dbReference>
<feature type="compositionally biased region" description="Polar residues" evidence="6">
    <location>
        <begin position="1"/>
        <end position="10"/>
    </location>
</feature>
<comment type="cofactor">
    <cofactor evidence="4">
        <name>heme</name>
        <dbReference type="ChEBI" id="CHEBI:30413"/>
    </cofactor>
</comment>
<accession>A0A8H7K3N9</accession>
<dbReference type="Gene3D" id="3.20.20.140">
    <property type="entry name" value="Metal-dependent hydrolases"/>
    <property type="match status" value="1"/>
</dbReference>
<dbReference type="InterPro" id="IPR002401">
    <property type="entry name" value="Cyt_P450_E_grp-I"/>
</dbReference>
<dbReference type="InterPro" id="IPR032466">
    <property type="entry name" value="Metal_Hydrolase"/>
</dbReference>
<dbReference type="SUPFAM" id="SSF51556">
    <property type="entry name" value="Metallo-dependent hydrolases"/>
    <property type="match status" value="1"/>
</dbReference>
<evidence type="ECO:0000256" key="3">
    <source>
        <dbReference type="ARBA" id="ARBA00023004"/>
    </source>
</evidence>
<dbReference type="CDD" id="cd01301">
    <property type="entry name" value="rDP_like"/>
    <property type="match status" value="1"/>
</dbReference>
<dbReference type="SUPFAM" id="SSF48264">
    <property type="entry name" value="Cytochrome P450"/>
    <property type="match status" value="1"/>
</dbReference>
<evidence type="ECO:0000256" key="6">
    <source>
        <dbReference type="SAM" id="MobiDB-lite"/>
    </source>
</evidence>
<keyword evidence="7" id="KW-1133">Transmembrane helix</keyword>
<keyword evidence="7" id="KW-0812">Transmembrane</keyword>
<dbReference type="PANTHER" id="PTHR10443">
    <property type="entry name" value="MICROSOMAL DIPEPTIDASE"/>
    <property type="match status" value="1"/>
</dbReference>
<comment type="catalytic activity">
    <reaction evidence="5">
        <text>an L-aminoacyl-L-amino acid + H2O = 2 an L-alpha-amino acid</text>
        <dbReference type="Rhea" id="RHEA:48940"/>
        <dbReference type="ChEBI" id="CHEBI:15377"/>
        <dbReference type="ChEBI" id="CHEBI:59869"/>
        <dbReference type="ChEBI" id="CHEBI:77460"/>
        <dbReference type="EC" id="3.4.13.19"/>
    </reaction>
</comment>
<feature type="region of interest" description="Disordered" evidence="6">
    <location>
        <begin position="1"/>
        <end position="23"/>
    </location>
</feature>
<dbReference type="PROSITE" id="PS51365">
    <property type="entry name" value="RENAL_DIPEPTIDASE_2"/>
    <property type="match status" value="1"/>
</dbReference>
<dbReference type="GO" id="GO:0070573">
    <property type="term" value="F:metallodipeptidase activity"/>
    <property type="evidence" value="ECO:0007669"/>
    <property type="project" value="InterPro"/>
</dbReference>